<evidence type="ECO:0008006" key="3">
    <source>
        <dbReference type="Google" id="ProtNLM"/>
    </source>
</evidence>
<comment type="caution">
    <text evidence="1">The sequence shown here is derived from an EMBL/GenBank/DDBJ whole genome shotgun (WGS) entry which is preliminary data.</text>
</comment>
<reference evidence="1 2" key="1">
    <citation type="submission" date="2023-03" db="EMBL/GenBank/DDBJ databases">
        <title>Bacillus Genome Sequencing.</title>
        <authorList>
            <person name="Dunlap C."/>
        </authorList>
    </citation>
    <scope>NUCLEOTIDE SEQUENCE [LARGE SCALE GENOMIC DNA]</scope>
    <source>
        <strain evidence="1 2">BD-533</strain>
    </source>
</reference>
<name>A0ABU6G792_9BACL</name>
<evidence type="ECO:0000313" key="2">
    <source>
        <dbReference type="Proteomes" id="UP001338137"/>
    </source>
</evidence>
<gene>
    <name evidence="1" type="ORF">P4I72_20410</name>
</gene>
<evidence type="ECO:0000313" key="1">
    <source>
        <dbReference type="EMBL" id="MEC0229495.1"/>
    </source>
</evidence>
<dbReference type="EMBL" id="JARLKY010000051">
    <property type="protein sequence ID" value="MEC0229495.1"/>
    <property type="molecule type" value="Genomic_DNA"/>
</dbReference>
<protein>
    <recommendedName>
        <fullName evidence="3">AraC family transcriptional regulator</fullName>
    </recommendedName>
</protein>
<accession>A0ABU6G792</accession>
<keyword evidence="2" id="KW-1185">Reference proteome</keyword>
<sequence>MKADLISSLLETAELKVLKFDIHNRKEMYYRTRISDDCFIMTYVRKGSATLKVQD</sequence>
<proteinExistence type="predicted"/>
<dbReference type="Proteomes" id="UP001338137">
    <property type="component" value="Unassembled WGS sequence"/>
</dbReference>
<organism evidence="1 2">
    <name type="scientific">Paenibacillus alba</name>
    <dbReference type="NCBI Taxonomy" id="1197127"/>
    <lineage>
        <taxon>Bacteria</taxon>
        <taxon>Bacillati</taxon>
        <taxon>Bacillota</taxon>
        <taxon>Bacilli</taxon>
        <taxon>Bacillales</taxon>
        <taxon>Paenibacillaceae</taxon>
        <taxon>Paenibacillus</taxon>
    </lineage>
</organism>
<dbReference type="RefSeq" id="WP_326073530.1">
    <property type="nucleotide sequence ID" value="NZ_JARLKY010000051.1"/>
</dbReference>